<organism evidence="9 10">
    <name type="scientific">Amblyomma americanum</name>
    <name type="common">Lone star tick</name>
    <dbReference type="NCBI Taxonomy" id="6943"/>
    <lineage>
        <taxon>Eukaryota</taxon>
        <taxon>Metazoa</taxon>
        <taxon>Ecdysozoa</taxon>
        <taxon>Arthropoda</taxon>
        <taxon>Chelicerata</taxon>
        <taxon>Arachnida</taxon>
        <taxon>Acari</taxon>
        <taxon>Parasitiformes</taxon>
        <taxon>Ixodida</taxon>
        <taxon>Ixodoidea</taxon>
        <taxon>Ixodidae</taxon>
        <taxon>Amblyomminae</taxon>
        <taxon>Amblyomma</taxon>
    </lineage>
</organism>
<dbReference type="EC" id="4.2.1.93" evidence="7"/>
<dbReference type="EMBL" id="JARKHS020019543">
    <property type="protein sequence ID" value="KAK8771615.1"/>
    <property type="molecule type" value="Genomic_DNA"/>
</dbReference>
<comment type="cofactor">
    <cofactor evidence="7">
        <name>Mg(2+)</name>
        <dbReference type="ChEBI" id="CHEBI:18420"/>
    </cofactor>
</comment>
<keyword evidence="2 7" id="KW-0067">ATP-binding</keyword>
<comment type="catalytic activity">
    <reaction evidence="6 7">
        <text>(6S)-NADPHX + ATP = ADP + phosphate + NADPH + H(+)</text>
        <dbReference type="Rhea" id="RHEA:32231"/>
        <dbReference type="ChEBI" id="CHEBI:15378"/>
        <dbReference type="ChEBI" id="CHEBI:30616"/>
        <dbReference type="ChEBI" id="CHEBI:43474"/>
        <dbReference type="ChEBI" id="CHEBI:57783"/>
        <dbReference type="ChEBI" id="CHEBI:64076"/>
        <dbReference type="ChEBI" id="CHEBI:456216"/>
        <dbReference type="EC" id="4.2.1.93"/>
    </reaction>
</comment>
<protein>
    <recommendedName>
        <fullName evidence="7">ATP-dependent (S)-NAD(P)H-hydrate dehydratase</fullName>
        <ecNumber evidence="7">4.2.1.93</ecNumber>
    </recommendedName>
    <alternativeName>
        <fullName evidence="7">ATP-dependent NAD(P)HX dehydratase</fullName>
    </alternativeName>
</protein>
<keyword evidence="3" id="KW-0521">NADP</keyword>
<dbReference type="InterPro" id="IPR000631">
    <property type="entry name" value="CARKD"/>
</dbReference>
<dbReference type="GO" id="GO:0047453">
    <property type="term" value="F:ATP-dependent NAD(P)H-hydrate dehydratase activity"/>
    <property type="evidence" value="ECO:0007669"/>
    <property type="project" value="UniProtKB-UniRule"/>
</dbReference>
<dbReference type="Gene3D" id="3.40.1190.20">
    <property type="match status" value="1"/>
</dbReference>
<evidence type="ECO:0000313" key="9">
    <source>
        <dbReference type="EMBL" id="KAK8771615.1"/>
    </source>
</evidence>
<feature type="domain" description="YjeF C-terminal" evidence="8">
    <location>
        <begin position="11"/>
        <end position="310"/>
    </location>
</feature>
<feature type="binding site" evidence="7">
    <location>
        <begin position="167"/>
        <end position="173"/>
    </location>
    <ligand>
        <name>(6S)-NADPHX</name>
        <dbReference type="ChEBI" id="CHEBI:64076"/>
    </ligand>
</feature>
<comment type="function">
    <text evidence="7">Catalyzes the dehydration of the S-form of NAD(P)HX at the expense of ATP, which is converted to ADP. Together with NAD(P)HX epimerase, which catalyzes the epimerization of the S- and R-forms, the enzyme allows the repair of both epimers of NAD(P)HX, a damaged form of NAD(P)H that is a result of enzymatic or heat-dependent hydration.</text>
</comment>
<keyword evidence="4 7" id="KW-0520">NAD</keyword>
<dbReference type="InterPro" id="IPR029056">
    <property type="entry name" value="Ribokinase-like"/>
</dbReference>
<feature type="binding site" evidence="7">
    <location>
        <position position="236"/>
    </location>
    <ligand>
        <name>(6S)-NADPHX</name>
        <dbReference type="ChEBI" id="CHEBI:64076"/>
    </ligand>
</feature>
<dbReference type="HAMAP" id="MF_01965">
    <property type="entry name" value="NADHX_dehydratase"/>
    <property type="match status" value="1"/>
</dbReference>
<comment type="similarity">
    <text evidence="7">Belongs to the NnrD/CARKD family.</text>
</comment>
<keyword evidence="10" id="KW-1185">Reference proteome</keyword>
<evidence type="ECO:0000256" key="3">
    <source>
        <dbReference type="ARBA" id="ARBA00022857"/>
    </source>
</evidence>
<proteinExistence type="inferred from homology"/>
<evidence type="ECO:0000256" key="6">
    <source>
        <dbReference type="ARBA" id="ARBA00047472"/>
    </source>
</evidence>
<comment type="catalytic activity">
    <reaction evidence="7">
        <text>(6S)-NADHX + ATP = ADP + phosphate + NADH + H(+)</text>
        <dbReference type="Rhea" id="RHEA:19017"/>
        <dbReference type="ChEBI" id="CHEBI:15378"/>
        <dbReference type="ChEBI" id="CHEBI:30616"/>
        <dbReference type="ChEBI" id="CHEBI:43474"/>
        <dbReference type="ChEBI" id="CHEBI:57945"/>
        <dbReference type="ChEBI" id="CHEBI:64074"/>
        <dbReference type="ChEBI" id="CHEBI:456216"/>
        <dbReference type="EC" id="4.2.1.93"/>
    </reaction>
</comment>
<sequence length="328" mass="34429">MAAVPESVSEEQRLVCAIIPPLYSERHKGQAGRIGILGGSADYTGAPYFAGMAALRTGADLAYVLCPPCAAPAIKSYSPELMVMPLPDTDGPDAAAEHACEILPRLHALVVGPGLGRAESARVLLKAVIEKARALSLPLVVDADGLHFVAQDPDLVRGYQRALLTPNAAELERLCNAVLGVRTAAPDRAEAARQLARGLGHATVLAKGAEDFVTDGRVSLRCREQGSPRRCGGQGDILSGAAATMMHWSHAADVPAGDGASAGHMAPGPLAALGAAMLVRRCSRLAFQKMARSTLASDVLAEATKQAEVKINCDIKPIKRQRDGRSWR</sequence>
<dbReference type="AlphaFoldDB" id="A0AAQ4EA53"/>
<evidence type="ECO:0000256" key="1">
    <source>
        <dbReference type="ARBA" id="ARBA00022741"/>
    </source>
</evidence>
<dbReference type="PANTHER" id="PTHR12592">
    <property type="entry name" value="ATP-DEPENDENT (S)-NAD(P)H-HYDRATE DEHYDRATASE FAMILY MEMBER"/>
    <property type="match status" value="1"/>
</dbReference>
<dbReference type="Proteomes" id="UP001321473">
    <property type="component" value="Unassembled WGS sequence"/>
</dbReference>
<feature type="binding site" evidence="7">
    <location>
        <begin position="207"/>
        <end position="211"/>
    </location>
    <ligand>
        <name>ATP</name>
        <dbReference type="ChEBI" id="CHEBI:30616"/>
    </ligand>
</feature>
<accession>A0AAQ4EA53</accession>
<keyword evidence="1 7" id="KW-0547">Nucleotide-binding</keyword>
<evidence type="ECO:0000313" key="10">
    <source>
        <dbReference type="Proteomes" id="UP001321473"/>
    </source>
</evidence>
<evidence type="ECO:0000256" key="4">
    <source>
        <dbReference type="ARBA" id="ARBA00023027"/>
    </source>
</evidence>
<gene>
    <name evidence="9" type="ORF">V5799_025152</name>
</gene>
<dbReference type="PANTHER" id="PTHR12592:SF0">
    <property type="entry name" value="ATP-DEPENDENT (S)-NAD(P)H-HYDRATE DEHYDRATASE"/>
    <property type="match status" value="1"/>
</dbReference>
<keyword evidence="5 7" id="KW-0456">Lyase</keyword>
<dbReference type="SUPFAM" id="SSF53613">
    <property type="entry name" value="Ribokinase-like"/>
    <property type="match status" value="1"/>
</dbReference>
<evidence type="ECO:0000256" key="5">
    <source>
        <dbReference type="ARBA" id="ARBA00023239"/>
    </source>
</evidence>
<dbReference type="GO" id="GO:0110051">
    <property type="term" value="P:metabolite repair"/>
    <property type="evidence" value="ECO:0007669"/>
    <property type="project" value="TreeGrafter"/>
</dbReference>
<name>A0AAQ4EA53_AMBAM</name>
<evidence type="ECO:0000259" key="8">
    <source>
        <dbReference type="PROSITE" id="PS51383"/>
    </source>
</evidence>
<keyword evidence="7" id="KW-0597">Phosphoprotein</keyword>
<comment type="caution">
    <text evidence="9">The sequence shown here is derived from an EMBL/GenBank/DDBJ whole genome shotgun (WGS) entry which is preliminary data.</text>
</comment>
<feature type="binding site" evidence="7">
    <location>
        <position position="114"/>
    </location>
    <ligand>
        <name>(6S)-NADPHX</name>
        <dbReference type="ChEBI" id="CHEBI:64076"/>
    </ligand>
</feature>
<dbReference type="NCBIfam" id="TIGR00196">
    <property type="entry name" value="yjeF_cterm"/>
    <property type="match status" value="1"/>
</dbReference>
<dbReference type="PROSITE" id="PS51383">
    <property type="entry name" value="YJEF_C_3"/>
    <property type="match status" value="1"/>
</dbReference>
<dbReference type="Pfam" id="PF01256">
    <property type="entry name" value="Carb_kinase"/>
    <property type="match status" value="1"/>
</dbReference>
<evidence type="ECO:0000256" key="2">
    <source>
        <dbReference type="ARBA" id="ARBA00022840"/>
    </source>
</evidence>
<dbReference type="GO" id="GO:0046496">
    <property type="term" value="P:nicotinamide nucleotide metabolic process"/>
    <property type="evidence" value="ECO:0007669"/>
    <property type="project" value="UniProtKB-UniRule"/>
</dbReference>
<dbReference type="CDD" id="cd01171">
    <property type="entry name" value="YXKO-related"/>
    <property type="match status" value="1"/>
</dbReference>
<evidence type="ECO:0000256" key="7">
    <source>
        <dbReference type="HAMAP-Rule" id="MF_03157"/>
    </source>
</evidence>
<dbReference type="GO" id="GO:0005524">
    <property type="term" value="F:ATP binding"/>
    <property type="evidence" value="ECO:0007669"/>
    <property type="project" value="UniProtKB-KW"/>
</dbReference>
<feature type="binding site" evidence="7">
    <location>
        <begin position="226"/>
        <end position="235"/>
    </location>
    <ligand>
        <name>ATP</name>
        <dbReference type="ChEBI" id="CHEBI:30616"/>
    </ligand>
</feature>
<reference evidence="9 10" key="1">
    <citation type="journal article" date="2023" name="Arcadia Sci">
        <title>De novo assembly of a long-read Amblyomma americanum tick genome.</title>
        <authorList>
            <person name="Chou S."/>
            <person name="Poskanzer K.E."/>
            <person name="Rollins M."/>
            <person name="Thuy-Boun P.S."/>
        </authorList>
    </citation>
    <scope>NUCLEOTIDE SEQUENCE [LARGE SCALE GENOMIC DNA]</scope>
    <source>
        <strain evidence="9">F_SG_1</strain>
        <tissue evidence="9">Salivary glands</tissue>
    </source>
</reference>